<dbReference type="InterPro" id="IPR018506">
    <property type="entry name" value="Cyt_B5_heme-BS"/>
</dbReference>
<comment type="caution">
    <text evidence="15">The sequence shown here is derived from an EMBL/GenBank/DDBJ whole genome shotgun (WGS) entry which is preliminary data.</text>
</comment>
<dbReference type="PROSITE" id="PS50255">
    <property type="entry name" value="CYTOCHROME_B5_2"/>
    <property type="match status" value="1"/>
</dbReference>
<dbReference type="GO" id="GO:0046872">
    <property type="term" value="F:metal ion binding"/>
    <property type="evidence" value="ECO:0007669"/>
    <property type="project" value="UniProtKB-UniRule"/>
</dbReference>
<dbReference type="EMBL" id="JAULSR010000002">
    <property type="protein sequence ID" value="KAK0628812.1"/>
    <property type="molecule type" value="Genomic_DNA"/>
</dbReference>
<evidence type="ECO:0000256" key="7">
    <source>
        <dbReference type="ARBA" id="ARBA00022848"/>
    </source>
</evidence>
<evidence type="ECO:0000259" key="14">
    <source>
        <dbReference type="PROSITE" id="PS50255"/>
    </source>
</evidence>
<dbReference type="SUPFAM" id="SSF55856">
    <property type="entry name" value="Cytochrome b5-like heme/steroid binding domain"/>
    <property type="match status" value="1"/>
</dbReference>
<evidence type="ECO:0000256" key="13">
    <source>
        <dbReference type="RuleBase" id="RU362121"/>
    </source>
</evidence>
<keyword evidence="3 13" id="KW-0349">Heme</keyword>
<gene>
    <name evidence="15" type="ORF">B0T17DRAFT_167632</name>
</gene>
<evidence type="ECO:0000256" key="2">
    <source>
        <dbReference type="ARBA" id="ARBA00022448"/>
    </source>
</evidence>
<dbReference type="InterPro" id="IPR050668">
    <property type="entry name" value="Cytochrome_b5"/>
</dbReference>
<dbReference type="PANTHER" id="PTHR19359:SF150">
    <property type="entry name" value="CYTOCHROME B5"/>
    <property type="match status" value="1"/>
</dbReference>
<keyword evidence="7" id="KW-0492">Microsome</keyword>
<evidence type="ECO:0000256" key="5">
    <source>
        <dbReference type="ARBA" id="ARBA00022723"/>
    </source>
</evidence>
<dbReference type="FunFam" id="3.10.120.10:FF:000002">
    <property type="entry name" value="Cytochrome b5 type B"/>
    <property type="match status" value="1"/>
</dbReference>
<keyword evidence="2" id="KW-0813">Transport</keyword>
<keyword evidence="10 13" id="KW-0472">Membrane</keyword>
<evidence type="ECO:0000256" key="6">
    <source>
        <dbReference type="ARBA" id="ARBA00022824"/>
    </source>
</evidence>
<accession>A0AA39X8D2</accession>
<organism evidence="15 16">
    <name type="scientific">Bombardia bombarda</name>
    <dbReference type="NCBI Taxonomy" id="252184"/>
    <lineage>
        <taxon>Eukaryota</taxon>
        <taxon>Fungi</taxon>
        <taxon>Dikarya</taxon>
        <taxon>Ascomycota</taxon>
        <taxon>Pezizomycotina</taxon>
        <taxon>Sordariomycetes</taxon>
        <taxon>Sordariomycetidae</taxon>
        <taxon>Sordariales</taxon>
        <taxon>Lasiosphaeriaceae</taxon>
        <taxon>Bombardia</taxon>
    </lineage>
</organism>
<keyword evidence="5 13" id="KW-0479">Metal-binding</keyword>
<dbReference type="InterPro" id="IPR036400">
    <property type="entry name" value="Cyt_B5-like_heme/steroid_sf"/>
</dbReference>
<proteinExistence type="inferred from homology"/>
<keyword evidence="8" id="KW-0249">Electron transport</keyword>
<feature type="transmembrane region" description="Helical" evidence="13">
    <location>
        <begin position="109"/>
        <end position="129"/>
    </location>
</feature>
<dbReference type="InterPro" id="IPR001199">
    <property type="entry name" value="Cyt_B5-like_heme/steroid-bd"/>
</dbReference>
<dbReference type="PROSITE" id="PS00191">
    <property type="entry name" value="CYTOCHROME_B5_1"/>
    <property type="match status" value="1"/>
</dbReference>
<sequence>MAAIQEFTFQDVAEHNTKKDLFLVIHDVVYDATKFMDEHPGGEEVILDVGGQDATEAFEDVGHSDEARETLEQLKVGTLKRKAGDPKPKAVATSGAVDASANAGAGVGVGLYAVVVLGGLLAFGAYQYLQAQQNATQGA</sequence>
<keyword evidence="13" id="KW-1133">Transmembrane helix</keyword>
<evidence type="ECO:0000256" key="9">
    <source>
        <dbReference type="ARBA" id="ARBA00023004"/>
    </source>
</evidence>
<reference evidence="15" key="1">
    <citation type="submission" date="2023-06" db="EMBL/GenBank/DDBJ databases">
        <title>Genome-scale phylogeny and comparative genomics of the fungal order Sordariales.</title>
        <authorList>
            <consortium name="Lawrence Berkeley National Laboratory"/>
            <person name="Hensen N."/>
            <person name="Bonometti L."/>
            <person name="Westerberg I."/>
            <person name="Brannstrom I.O."/>
            <person name="Guillou S."/>
            <person name="Cros-Aarteil S."/>
            <person name="Calhoun S."/>
            <person name="Haridas S."/>
            <person name="Kuo A."/>
            <person name="Mondo S."/>
            <person name="Pangilinan J."/>
            <person name="Riley R."/>
            <person name="LaButti K."/>
            <person name="Andreopoulos B."/>
            <person name="Lipzen A."/>
            <person name="Chen C."/>
            <person name="Yanf M."/>
            <person name="Daum C."/>
            <person name="Ng V."/>
            <person name="Clum A."/>
            <person name="Steindorff A."/>
            <person name="Ohm R."/>
            <person name="Martin F."/>
            <person name="Silar P."/>
            <person name="Natvig D."/>
            <person name="Lalanne C."/>
            <person name="Gautier V."/>
            <person name="Ament-velasquez S.L."/>
            <person name="Kruys A."/>
            <person name="Hutchinson M.I."/>
            <person name="Powell A.J."/>
            <person name="Barry K."/>
            <person name="Miller A.N."/>
            <person name="Grigoriev I.V."/>
            <person name="Debuchy R."/>
            <person name="Gladieux P."/>
            <person name="Thoren M.H."/>
            <person name="Johannesson H."/>
        </authorList>
    </citation>
    <scope>NUCLEOTIDE SEQUENCE</scope>
    <source>
        <strain evidence="15">SMH3391-2</strain>
    </source>
</reference>
<keyword evidence="9 13" id="KW-0408">Iron</keyword>
<evidence type="ECO:0000256" key="3">
    <source>
        <dbReference type="ARBA" id="ARBA00022617"/>
    </source>
</evidence>
<keyword evidence="16" id="KW-1185">Reference proteome</keyword>
<evidence type="ECO:0000256" key="11">
    <source>
        <dbReference type="ARBA" id="ARBA00037877"/>
    </source>
</evidence>
<dbReference type="GO" id="GO:0020037">
    <property type="term" value="F:heme binding"/>
    <property type="evidence" value="ECO:0007669"/>
    <property type="project" value="UniProtKB-UniRule"/>
</dbReference>
<keyword evidence="4 13" id="KW-0812">Transmembrane</keyword>
<dbReference type="Proteomes" id="UP001174934">
    <property type="component" value="Unassembled WGS sequence"/>
</dbReference>
<evidence type="ECO:0000313" key="16">
    <source>
        <dbReference type="Proteomes" id="UP001174934"/>
    </source>
</evidence>
<evidence type="ECO:0000256" key="10">
    <source>
        <dbReference type="ARBA" id="ARBA00023136"/>
    </source>
</evidence>
<protein>
    <submittedName>
        <fullName evidence="15">Cytochrome b5-like heme/steroid binding domain-containing protein</fullName>
    </submittedName>
</protein>
<dbReference type="AlphaFoldDB" id="A0AA39X8D2"/>
<comment type="similarity">
    <text evidence="12 13">Belongs to the cytochrome b5 family.</text>
</comment>
<evidence type="ECO:0000256" key="8">
    <source>
        <dbReference type="ARBA" id="ARBA00022982"/>
    </source>
</evidence>
<dbReference type="PRINTS" id="PR00363">
    <property type="entry name" value="CYTOCHROMEB5"/>
</dbReference>
<dbReference type="Pfam" id="PF00173">
    <property type="entry name" value="Cyt-b5"/>
    <property type="match status" value="1"/>
</dbReference>
<evidence type="ECO:0000256" key="12">
    <source>
        <dbReference type="ARBA" id="ARBA00038168"/>
    </source>
</evidence>
<keyword evidence="6" id="KW-0256">Endoplasmic reticulum</keyword>
<evidence type="ECO:0000256" key="4">
    <source>
        <dbReference type="ARBA" id="ARBA00022692"/>
    </source>
</evidence>
<evidence type="ECO:0000256" key="1">
    <source>
        <dbReference type="ARBA" id="ARBA00004131"/>
    </source>
</evidence>
<dbReference type="PANTHER" id="PTHR19359">
    <property type="entry name" value="CYTOCHROME B5"/>
    <property type="match status" value="1"/>
</dbReference>
<comment type="subcellular location">
    <subcellularLocation>
        <location evidence="1">Endoplasmic reticulum membrane</location>
        <topology evidence="1">Single-pass membrane protein</topology>
        <orientation evidence="1">Cytoplasmic side</orientation>
    </subcellularLocation>
    <subcellularLocation>
        <location evidence="11">Microsome membrane</location>
        <topology evidence="11">Single-pass membrane protein</topology>
        <orientation evidence="11">Cytoplasmic side</orientation>
    </subcellularLocation>
</comment>
<feature type="domain" description="Cytochrome b5 heme-binding" evidence="14">
    <location>
        <begin position="4"/>
        <end position="80"/>
    </location>
</feature>
<dbReference type="GO" id="GO:0016126">
    <property type="term" value="P:sterol biosynthetic process"/>
    <property type="evidence" value="ECO:0007669"/>
    <property type="project" value="TreeGrafter"/>
</dbReference>
<dbReference type="GO" id="GO:0005789">
    <property type="term" value="C:endoplasmic reticulum membrane"/>
    <property type="evidence" value="ECO:0007669"/>
    <property type="project" value="UniProtKB-SubCell"/>
</dbReference>
<name>A0AA39X8D2_9PEZI</name>
<dbReference type="Gene3D" id="3.10.120.10">
    <property type="entry name" value="Cytochrome b5-like heme/steroid binding domain"/>
    <property type="match status" value="1"/>
</dbReference>
<dbReference type="SMART" id="SM01117">
    <property type="entry name" value="Cyt-b5"/>
    <property type="match status" value="1"/>
</dbReference>
<evidence type="ECO:0000313" key="15">
    <source>
        <dbReference type="EMBL" id="KAK0628812.1"/>
    </source>
</evidence>